<proteinExistence type="inferred from homology"/>
<dbReference type="Pfam" id="PF04542">
    <property type="entry name" value="Sigma70_r2"/>
    <property type="match status" value="1"/>
</dbReference>
<evidence type="ECO:0000256" key="2">
    <source>
        <dbReference type="ARBA" id="ARBA00023015"/>
    </source>
</evidence>
<organism evidence="7 8">
    <name type="scientific">Candidatus Cryptobacteroides gallistercoris</name>
    <dbReference type="NCBI Taxonomy" id="2840765"/>
    <lineage>
        <taxon>Bacteria</taxon>
        <taxon>Pseudomonadati</taxon>
        <taxon>Bacteroidota</taxon>
        <taxon>Bacteroidia</taxon>
        <taxon>Bacteroidales</taxon>
        <taxon>Candidatus Cryptobacteroides</taxon>
    </lineage>
</organism>
<comment type="caution">
    <text evidence="7">The sequence shown here is derived from an EMBL/GenBank/DDBJ whole genome shotgun (WGS) entry which is preliminary data.</text>
</comment>
<feature type="domain" description="RNA polymerase sigma factor 70 region 4 type 2" evidence="6">
    <location>
        <begin position="143"/>
        <end position="194"/>
    </location>
</feature>
<dbReference type="GO" id="GO:0016987">
    <property type="term" value="F:sigma factor activity"/>
    <property type="evidence" value="ECO:0007669"/>
    <property type="project" value="UniProtKB-KW"/>
</dbReference>
<protein>
    <submittedName>
        <fullName evidence="7">RNA polymerase sigma-70 factor</fullName>
    </submittedName>
</protein>
<dbReference type="InterPro" id="IPR013325">
    <property type="entry name" value="RNA_pol_sigma_r2"/>
</dbReference>
<evidence type="ECO:0000256" key="3">
    <source>
        <dbReference type="ARBA" id="ARBA00023082"/>
    </source>
</evidence>
<keyword evidence="2" id="KW-0805">Transcription regulation</keyword>
<accession>A0A940DLU7</accession>
<comment type="similarity">
    <text evidence="1">Belongs to the sigma-70 factor family. ECF subfamily.</text>
</comment>
<dbReference type="InterPro" id="IPR036388">
    <property type="entry name" value="WH-like_DNA-bd_sf"/>
</dbReference>
<gene>
    <name evidence="7" type="ORF">IAC07_00405</name>
</gene>
<dbReference type="EMBL" id="JADIMJ010000008">
    <property type="protein sequence ID" value="MBO8453166.1"/>
    <property type="molecule type" value="Genomic_DNA"/>
</dbReference>
<sequence>MTKITKDEYNDIQDWFRMMENLTDNKRRELGEEEFRRLFTKCRPVFVRIADSYIHDTHTAEDIVDESFIRLWEKKDETYTDNWEAYTFRIIINRCLDYLKARSIRTSVQMEIHEFRNRMQMYEITSLQGINPDRIFAAEVKDLFWRCVRSMPEQTRNIFIASRFEGKTYSEIAADSGIPVRQVTSHIQYALKMLRRALKDYL</sequence>
<evidence type="ECO:0000313" key="8">
    <source>
        <dbReference type="Proteomes" id="UP000771749"/>
    </source>
</evidence>
<reference evidence="7" key="2">
    <citation type="journal article" date="2021" name="PeerJ">
        <title>Extensive microbial diversity within the chicken gut microbiome revealed by metagenomics and culture.</title>
        <authorList>
            <person name="Gilroy R."/>
            <person name="Ravi A."/>
            <person name="Getino M."/>
            <person name="Pursley I."/>
            <person name="Horton D.L."/>
            <person name="Alikhan N.F."/>
            <person name="Baker D."/>
            <person name="Gharbi K."/>
            <person name="Hall N."/>
            <person name="Watson M."/>
            <person name="Adriaenssens E.M."/>
            <person name="Foster-Nyarko E."/>
            <person name="Jarju S."/>
            <person name="Secka A."/>
            <person name="Antonio M."/>
            <person name="Oren A."/>
            <person name="Chaudhuri R.R."/>
            <person name="La Ragione R."/>
            <person name="Hildebrand F."/>
            <person name="Pallen M.J."/>
        </authorList>
    </citation>
    <scope>NUCLEOTIDE SEQUENCE</scope>
    <source>
        <strain evidence="7">F1-3629</strain>
    </source>
</reference>
<dbReference type="SUPFAM" id="SSF88946">
    <property type="entry name" value="Sigma2 domain of RNA polymerase sigma factors"/>
    <property type="match status" value="1"/>
</dbReference>
<dbReference type="Pfam" id="PF08281">
    <property type="entry name" value="Sigma70_r4_2"/>
    <property type="match status" value="1"/>
</dbReference>
<dbReference type="NCBIfam" id="TIGR02985">
    <property type="entry name" value="Sig70_bacteroi1"/>
    <property type="match status" value="1"/>
</dbReference>
<keyword evidence="4" id="KW-0804">Transcription</keyword>
<dbReference type="InterPro" id="IPR013324">
    <property type="entry name" value="RNA_pol_sigma_r3/r4-like"/>
</dbReference>
<dbReference type="InterPro" id="IPR013249">
    <property type="entry name" value="RNA_pol_sigma70_r4_t2"/>
</dbReference>
<feature type="domain" description="RNA polymerase sigma-70 region 2" evidence="5">
    <location>
        <begin position="38"/>
        <end position="102"/>
    </location>
</feature>
<dbReference type="InterPro" id="IPR007627">
    <property type="entry name" value="RNA_pol_sigma70_r2"/>
</dbReference>
<evidence type="ECO:0000256" key="4">
    <source>
        <dbReference type="ARBA" id="ARBA00023163"/>
    </source>
</evidence>
<dbReference type="Gene3D" id="1.10.10.10">
    <property type="entry name" value="Winged helix-like DNA-binding domain superfamily/Winged helix DNA-binding domain"/>
    <property type="match status" value="1"/>
</dbReference>
<dbReference type="AlphaFoldDB" id="A0A940DLU7"/>
<name>A0A940DLU7_9BACT</name>
<dbReference type="PANTHER" id="PTHR43133:SF46">
    <property type="entry name" value="RNA POLYMERASE SIGMA-70 FACTOR ECF SUBFAMILY"/>
    <property type="match status" value="1"/>
</dbReference>
<evidence type="ECO:0000259" key="5">
    <source>
        <dbReference type="Pfam" id="PF04542"/>
    </source>
</evidence>
<dbReference type="Proteomes" id="UP000771749">
    <property type="component" value="Unassembled WGS sequence"/>
</dbReference>
<dbReference type="InterPro" id="IPR014284">
    <property type="entry name" value="RNA_pol_sigma-70_dom"/>
</dbReference>
<dbReference type="NCBIfam" id="TIGR02937">
    <property type="entry name" value="sigma70-ECF"/>
    <property type="match status" value="1"/>
</dbReference>
<dbReference type="InterPro" id="IPR014327">
    <property type="entry name" value="RNA_pol_sigma70_bacteroid"/>
</dbReference>
<evidence type="ECO:0000259" key="6">
    <source>
        <dbReference type="Pfam" id="PF08281"/>
    </source>
</evidence>
<dbReference type="SUPFAM" id="SSF88659">
    <property type="entry name" value="Sigma3 and sigma4 domains of RNA polymerase sigma factors"/>
    <property type="match status" value="1"/>
</dbReference>
<dbReference type="InterPro" id="IPR039425">
    <property type="entry name" value="RNA_pol_sigma-70-like"/>
</dbReference>
<evidence type="ECO:0000313" key="7">
    <source>
        <dbReference type="EMBL" id="MBO8453166.1"/>
    </source>
</evidence>
<reference evidence="7" key="1">
    <citation type="submission" date="2020-10" db="EMBL/GenBank/DDBJ databases">
        <authorList>
            <person name="Gilroy R."/>
        </authorList>
    </citation>
    <scope>NUCLEOTIDE SEQUENCE</scope>
    <source>
        <strain evidence="7">F1-3629</strain>
    </source>
</reference>
<evidence type="ECO:0000256" key="1">
    <source>
        <dbReference type="ARBA" id="ARBA00010641"/>
    </source>
</evidence>
<dbReference type="GO" id="GO:0006352">
    <property type="term" value="P:DNA-templated transcription initiation"/>
    <property type="evidence" value="ECO:0007669"/>
    <property type="project" value="InterPro"/>
</dbReference>
<keyword evidence="3" id="KW-0731">Sigma factor</keyword>
<dbReference type="GO" id="GO:0003677">
    <property type="term" value="F:DNA binding"/>
    <property type="evidence" value="ECO:0007669"/>
    <property type="project" value="InterPro"/>
</dbReference>
<dbReference type="Gene3D" id="1.10.1740.10">
    <property type="match status" value="1"/>
</dbReference>
<dbReference type="PANTHER" id="PTHR43133">
    <property type="entry name" value="RNA POLYMERASE ECF-TYPE SIGMA FACTO"/>
    <property type="match status" value="1"/>
</dbReference>